<evidence type="ECO:0000256" key="1">
    <source>
        <dbReference type="SAM" id="MobiDB-lite"/>
    </source>
</evidence>
<evidence type="ECO:0008006" key="4">
    <source>
        <dbReference type="Google" id="ProtNLM"/>
    </source>
</evidence>
<evidence type="ECO:0000313" key="2">
    <source>
        <dbReference type="EMBL" id="KAK8895144.1"/>
    </source>
</evidence>
<feature type="compositionally biased region" description="Low complexity" evidence="1">
    <location>
        <begin position="101"/>
        <end position="110"/>
    </location>
</feature>
<dbReference type="EMBL" id="JAPFFF010000003">
    <property type="protein sequence ID" value="KAK8895144.1"/>
    <property type="molecule type" value="Genomic_DNA"/>
</dbReference>
<proteinExistence type="predicted"/>
<feature type="compositionally biased region" description="Acidic residues" evidence="1">
    <location>
        <begin position="71"/>
        <end position="93"/>
    </location>
</feature>
<evidence type="ECO:0000313" key="3">
    <source>
        <dbReference type="Proteomes" id="UP001470230"/>
    </source>
</evidence>
<comment type="caution">
    <text evidence="2">The sequence shown here is derived from an EMBL/GenBank/DDBJ whole genome shotgun (WGS) entry which is preliminary data.</text>
</comment>
<reference evidence="2 3" key="1">
    <citation type="submission" date="2024-04" db="EMBL/GenBank/DDBJ databases">
        <title>Tritrichomonas musculus Genome.</title>
        <authorList>
            <person name="Alves-Ferreira E."/>
            <person name="Grigg M."/>
            <person name="Lorenzi H."/>
            <person name="Galac M."/>
        </authorList>
    </citation>
    <scope>NUCLEOTIDE SEQUENCE [LARGE SCALE GENOMIC DNA]</scope>
    <source>
        <strain evidence="2 3">EAF2021</strain>
    </source>
</reference>
<keyword evidence="3" id="KW-1185">Reference proteome</keyword>
<accession>A0ABR2KVJ5</accession>
<organism evidence="2 3">
    <name type="scientific">Tritrichomonas musculus</name>
    <dbReference type="NCBI Taxonomy" id="1915356"/>
    <lineage>
        <taxon>Eukaryota</taxon>
        <taxon>Metamonada</taxon>
        <taxon>Parabasalia</taxon>
        <taxon>Tritrichomonadida</taxon>
        <taxon>Tritrichomonadidae</taxon>
        <taxon>Tritrichomonas</taxon>
    </lineage>
</organism>
<sequence>MKKDPSLYTEKGEILKKAFTEYKGKLAKYNNSMEIQKHNSDIETGCPLQFESPPRDLNLMNHNDNSSKNDDDSDSDYDFEDDDDYEDEDDTDENIPIAKENNNNSNQGQNVGKGPLAENLDILKEIASIKGYTPEEIDSLSNKYIEWITDDSSALILHNEVLEMGVKCWNSIEYLPLMKSLAKFVIPLLGIVASEANCERAFWKQRRILGDQCTRTSIEVEKARLNFAVNE</sequence>
<feature type="region of interest" description="Disordered" evidence="1">
    <location>
        <begin position="44"/>
        <end position="113"/>
    </location>
</feature>
<dbReference type="Proteomes" id="UP001470230">
    <property type="component" value="Unassembled WGS sequence"/>
</dbReference>
<protein>
    <recommendedName>
        <fullName evidence="4">HAT C-terminal dimerisation domain-containing protein</fullName>
    </recommendedName>
</protein>
<name>A0ABR2KVJ5_9EUKA</name>
<gene>
    <name evidence="2" type="ORF">M9Y10_023586</name>
</gene>